<organism evidence="3 4">
    <name type="scientific">Cotesia glomerata</name>
    <name type="common">Lepidopteran parasitic wasp</name>
    <name type="synonym">Apanteles glomeratus</name>
    <dbReference type="NCBI Taxonomy" id="32391"/>
    <lineage>
        <taxon>Eukaryota</taxon>
        <taxon>Metazoa</taxon>
        <taxon>Ecdysozoa</taxon>
        <taxon>Arthropoda</taxon>
        <taxon>Hexapoda</taxon>
        <taxon>Insecta</taxon>
        <taxon>Pterygota</taxon>
        <taxon>Neoptera</taxon>
        <taxon>Endopterygota</taxon>
        <taxon>Hymenoptera</taxon>
        <taxon>Apocrita</taxon>
        <taxon>Ichneumonoidea</taxon>
        <taxon>Braconidae</taxon>
        <taxon>Microgastrinae</taxon>
        <taxon>Cotesia</taxon>
    </lineage>
</organism>
<proteinExistence type="predicted"/>
<feature type="compositionally biased region" description="Basic and acidic residues" evidence="1">
    <location>
        <begin position="227"/>
        <end position="237"/>
    </location>
</feature>
<evidence type="ECO:0000256" key="1">
    <source>
        <dbReference type="SAM" id="MobiDB-lite"/>
    </source>
</evidence>
<reference evidence="3 4" key="1">
    <citation type="journal article" date="2021" name="J. Hered.">
        <title>A chromosome-level genome assembly of the parasitoid wasp, Cotesia glomerata (Hymenoptera: Braconidae).</title>
        <authorList>
            <person name="Pinto B.J."/>
            <person name="Weis J.J."/>
            <person name="Gamble T."/>
            <person name="Ode P.J."/>
            <person name="Paul R."/>
            <person name="Zaspel J.M."/>
        </authorList>
    </citation>
    <scope>NUCLEOTIDE SEQUENCE [LARGE SCALE GENOMIC DNA]</scope>
    <source>
        <strain evidence="3">CgM1</strain>
    </source>
</reference>
<dbReference type="AlphaFoldDB" id="A0AAV7HTU1"/>
<feature type="compositionally biased region" description="Basic and acidic residues" evidence="1">
    <location>
        <begin position="141"/>
        <end position="189"/>
    </location>
</feature>
<keyword evidence="2" id="KW-0732">Signal</keyword>
<feature type="region of interest" description="Disordered" evidence="1">
    <location>
        <begin position="279"/>
        <end position="306"/>
    </location>
</feature>
<evidence type="ECO:0000313" key="3">
    <source>
        <dbReference type="EMBL" id="KAH0534816.1"/>
    </source>
</evidence>
<accession>A0AAV7HTU1</accession>
<dbReference type="Proteomes" id="UP000826195">
    <property type="component" value="Unassembled WGS sequence"/>
</dbReference>
<sequence length="394" mass="44668">MFSLIFWIGLGYASVVKTEKIKTSTKSGFVVKSRNKNLPIKILLQDDDEEYLNKQTVDEAGNILKKAVQPGVEAKNVGKKGRSKKDKEPNPIDAKIVDQQSIFCTGNKDDLTDDQLGPTPLTTQKAVLTDGQLQTVAHGSKRLDRKDKNQSNERLSDGRPTGDRDILNKIKSSSKAETRSTMESIHSDNEEQTGSQGSKHHQDQEQIEDYSSDTESSEKKCNKRKGTGADKKVESSQRSHKPKKLRREKSSSSDDSSDTSGNLSGKKLFEEFLKWHEKKKSKSRSRSESKSRSNKHRKDKKPKAKEVELVEKSGIIVNRFKLDLITESNTKNPREMTRQLFKLIVGTEELAKMTIVKTKGRELMPEKYLEAIFGKLTYNDVAEFFYVCTRIYKE</sequence>
<evidence type="ECO:0000313" key="4">
    <source>
        <dbReference type="Proteomes" id="UP000826195"/>
    </source>
</evidence>
<dbReference type="EMBL" id="JAHXZJ010002982">
    <property type="protein sequence ID" value="KAH0534816.1"/>
    <property type="molecule type" value="Genomic_DNA"/>
</dbReference>
<feature type="region of interest" description="Disordered" evidence="1">
    <location>
        <begin position="74"/>
        <end position="99"/>
    </location>
</feature>
<gene>
    <name evidence="3" type="ORF">KQX54_008857</name>
</gene>
<feature type="region of interest" description="Disordered" evidence="1">
    <location>
        <begin position="136"/>
        <end position="263"/>
    </location>
</feature>
<feature type="signal peptide" evidence="2">
    <location>
        <begin position="1"/>
        <end position="18"/>
    </location>
</feature>
<comment type="caution">
    <text evidence="3">The sequence shown here is derived from an EMBL/GenBank/DDBJ whole genome shotgun (WGS) entry which is preliminary data.</text>
</comment>
<feature type="chain" id="PRO_5043361452" evidence="2">
    <location>
        <begin position="19"/>
        <end position="394"/>
    </location>
</feature>
<feature type="compositionally biased region" description="Basic residues" evidence="1">
    <location>
        <begin position="292"/>
        <end position="303"/>
    </location>
</feature>
<keyword evidence="4" id="KW-1185">Reference proteome</keyword>
<feature type="compositionally biased region" description="Basic residues" evidence="1">
    <location>
        <begin position="238"/>
        <end position="247"/>
    </location>
</feature>
<name>A0AAV7HTU1_COTGL</name>
<evidence type="ECO:0000256" key="2">
    <source>
        <dbReference type="SAM" id="SignalP"/>
    </source>
</evidence>
<protein>
    <submittedName>
        <fullName evidence="3">Uncharacterized protein</fullName>
    </submittedName>
</protein>